<evidence type="ECO:0000313" key="2">
    <source>
        <dbReference type="EMBL" id="CAG9329531.1"/>
    </source>
</evidence>
<accession>A0AAU9JY95</accession>
<dbReference type="AlphaFoldDB" id="A0AAU9JY95"/>
<dbReference type="Proteomes" id="UP001162131">
    <property type="component" value="Unassembled WGS sequence"/>
</dbReference>
<feature type="compositionally biased region" description="Pro residues" evidence="1">
    <location>
        <begin position="1"/>
        <end position="10"/>
    </location>
</feature>
<name>A0AAU9JY95_9CILI</name>
<gene>
    <name evidence="2" type="ORF">BSTOLATCC_MIC49164</name>
</gene>
<sequence>MSWNNPPPGVNPQYSSFYYNSQSFAPPSQPQVPQPTDHKRGVPGGGWDDGTEELHIRRSRNPAPIPNQTERPPVVQETVIQHIEKPVHQNTTIAVSLQPGPYERKLVDDITIPGGARPRPSDKDLHDFSQKCMFLSHEMIGNLLLQTLQHPQRSLKALYVLDTLASDYPTYKDFVVQNLSAIQAANYSQAHQKALQSLLSKLNSSINTTAPSFSNIIEF</sequence>
<comment type="caution">
    <text evidence="2">The sequence shown here is derived from an EMBL/GenBank/DDBJ whole genome shotgun (WGS) entry which is preliminary data.</text>
</comment>
<evidence type="ECO:0000256" key="1">
    <source>
        <dbReference type="SAM" id="MobiDB-lite"/>
    </source>
</evidence>
<reference evidence="2" key="1">
    <citation type="submission" date="2021-09" db="EMBL/GenBank/DDBJ databases">
        <authorList>
            <consortium name="AG Swart"/>
            <person name="Singh M."/>
            <person name="Singh A."/>
            <person name="Seah K."/>
            <person name="Emmerich C."/>
        </authorList>
    </citation>
    <scope>NUCLEOTIDE SEQUENCE</scope>
    <source>
        <strain evidence="2">ATCC30299</strain>
    </source>
</reference>
<organism evidence="2 3">
    <name type="scientific">Blepharisma stoltei</name>
    <dbReference type="NCBI Taxonomy" id="1481888"/>
    <lineage>
        <taxon>Eukaryota</taxon>
        <taxon>Sar</taxon>
        <taxon>Alveolata</taxon>
        <taxon>Ciliophora</taxon>
        <taxon>Postciliodesmatophora</taxon>
        <taxon>Heterotrichea</taxon>
        <taxon>Heterotrichida</taxon>
        <taxon>Blepharismidae</taxon>
        <taxon>Blepharisma</taxon>
    </lineage>
</organism>
<keyword evidence="3" id="KW-1185">Reference proteome</keyword>
<dbReference type="EMBL" id="CAJZBQ010000048">
    <property type="protein sequence ID" value="CAG9329531.1"/>
    <property type="molecule type" value="Genomic_DNA"/>
</dbReference>
<protein>
    <submittedName>
        <fullName evidence="2">Uncharacterized protein</fullName>
    </submittedName>
</protein>
<feature type="compositionally biased region" description="Low complexity" evidence="1">
    <location>
        <begin position="13"/>
        <end position="24"/>
    </location>
</feature>
<evidence type="ECO:0000313" key="3">
    <source>
        <dbReference type="Proteomes" id="UP001162131"/>
    </source>
</evidence>
<proteinExistence type="predicted"/>
<feature type="region of interest" description="Disordered" evidence="1">
    <location>
        <begin position="1"/>
        <end position="52"/>
    </location>
</feature>